<dbReference type="Proteomes" id="UP000002706">
    <property type="component" value="Chromosome"/>
</dbReference>
<name>Q3A9M7_CARHZ</name>
<dbReference type="InParanoid" id="Q3A9M7"/>
<dbReference type="HOGENOM" id="CLU_3388682_0_0_9"/>
<dbReference type="KEGG" id="chy:CHY_2352"/>
<keyword evidence="2" id="KW-1185">Reference proteome</keyword>
<reference evidence="1 2" key="1">
    <citation type="journal article" date="2005" name="PLoS Genet.">
        <title>Life in hot carbon monoxide: the complete genome sequence of Carboxydothermus hydrogenoformans Z-2901.</title>
        <authorList>
            <person name="Wu M."/>
            <person name="Ren Q."/>
            <person name="Durkin A.S."/>
            <person name="Daugherty S.C."/>
            <person name="Brinkac L.M."/>
            <person name="Dodson R.J."/>
            <person name="Madupu R."/>
            <person name="Sullivan S.A."/>
            <person name="Kolonay J.F."/>
            <person name="Haft D.H."/>
            <person name="Nelson W.C."/>
            <person name="Tallon L.J."/>
            <person name="Jones K.M."/>
            <person name="Ulrich L.E."/>
            <person name="Gonzalez J.M."/>
            <person name="Zhulin I.B."/>
            <person name="Robb F.T."/>
            <person name="Eisen J.A."/>
        </authorList>
    </citation>
    <scope>NUCLEOTIDE SEQUENCE [LARGE SCALE GENOMIC DNA]</scope>
    <source>
        <strain evidence="2">ATCC BAA-161 / DSM 6008 / Z-2901</strain>
    </source>
</reference>
<evidence type="ECO:0000313" key="2">
    <source>
        <dbReference type="Proteomes" id="UP000002706"/>
    </source>
</evidence>
<gene>
    <name evidence="1" type="ordered locus">CHY_2352</name>
</gene>
<organism evidence="1 2">
    <name type="scientific">Carboxydothermus hydrogenoformans (strain ATCC BAA-161 / DSM 6008 / Z-2901)</name>
    <dbReference type="NCBI Taxonomy" id="246194"/>
    <lineage>
        <taxon>Bacteria</taxon>
        <taxon>Bacillati</taxon>
        <taxon>Bacillota</taxon>
        <taxon>Clostridia</taxon>
        <taxon>Thermoanaerobacterales</taxon>
        <taxon>Thermoanaerobacteraceae</taxon>
        <taxon>Carboxydothermus</taxon>
    </lineage>
</organism>
<protein>
    <submittedName>
        <fullName evidence="1">Uncharacterized protein</fullName>
    </submittedName>
</protein>
<sequence length="32" mass="3734">MTRAFKLFFQKNKAFIPAEIKASIHPTFPCHN</sequence>
<dbReference type="EMBL" id="CP000141">
    <property type="protein sequence ID" value="ABB14231.1"/>
    <property type="molecule type" value="Genomic_DNA"/>
</dbReference>
<accession>Q3A9M7</accession>
<evidence type="ECO:0000313" key="1">
    <source>
        <dbReference type="EMBL" id="ABB14231.1"/>
    </source>
</evidence>
<dbReference type="STRING" id="246194.CHY_2352"/>
<proteinExistence type="predicted"/>
<dbReference type="AlphaFoldDB" id="Q3A9M7"/>